<feature type="domain" description="EGF-like" evidence="12">
    <location>
        <begin position="2216"/>
        <end position="2258"/>
    </location>
</feature>
<evidence type="ECO:0000256" key="5">
    <source>
        <dbReference type="ARBA" id="ARBA00022737"/>
    </source>
</evidence>
<dbReference type="InterPro" id="IPR009030">
    <property type="entry name" value="Growth_fac_rcpt_cys_sf"/>
</dbReference>
<name>A0A8J2R688_9NEOP</name>
<feature type="domain" description="Ig-like" evidence="13">
    <location>
        <begin position="372"/>
        <end position="459"/>
    </location>
</feature>
<dbReference type="EMBL" id="CAKASE010000067">
    <property type="protein sequence ID" value="CAG9571636.1"/>
    <property type="molecule type" value="Genomic_DNA"/>
</dbReference>
<keyword evidence="5" id="KW-0677">Repeat</keyword>
<keyword evidence="2" id="KW-0964">Secreted</keyword>
<dbReference type="PANTHER" id="PTHR12231:SF253">
    <property type="entry name" value="DPR-INTERACTING PROTEIN ETA, ISOFORM B-RELATED"/>
    <property type="match status" value="1"/>
</dbReference>
<dbReference type="PROSITE" id="PS50835">
    <property type="entry name" value="IG_LIKE"/>
    <property type="match status" value="16"/>
</dbReference>
<dbReference type="InterPro" id="IPR013098">
    <property type="entry name" value="Ig_I-set"/>
</dbReference>
<evidence type="ECO:0000256" key="1">
    <source>
        <dbReference type="ARBA" id="ARBA00004613"/>
    </source>
</evidence>
<dbReference type="Pfam" id="PF07645">
    <property type="entry name" value="EGF_CA"/>
    <property type="match status" value="2"/>
</dbReference>
<feature type="domain" description="Ig-like" evidence="13">
    <location>
        <begin position="1733"/>
        <end position="1823"/>
    </location>
</feature>
<dbReference type="InterPro" id="IPR056861">
    <property type="entry name" value="HMCN1-like_VWA"/>
</dbReference>
<evidence type="ECO:0000256" key="2">
    <source>
        <dbReference type="ARBA" id="ARBA00022525"/>
    </source>
</evidence>
<comment type="caution">
    <text evidence="11">Lacks conserved residue(s) required for the propagation of feature annotation.</text>
</comment>
<feature type="domain" description="Ig-like" evidence="13">
    <location>
        <begin position="1631"/>
        <end position="1724"/>
    </location>
</feature>
<evidence type="ECO:0000256" key="6">
    <source>
        <dbReference type="ARBA" id="ARBA00023157"/>
    </source>
</evidence>
<feature type="domain" description="Ig-like" evidence="13">
    <location>
        <begin position="1450"/>
        <end position="1525"/>
    </location>
</feature>
<organism evidence="14 15">
    <name type="scientific">Danaus chrysippus</name>
    <name type="common">African queen</name>
    <dbReference type="NCBI Taxonomy" id="151541"/>
    <lineage>
        <taxon>Eukaryota</taxon>
        <taxon>Metazoa</taxon>
        <taxon>Ecdysozoa</taxon>
        <taxon>Arthropoda</taxon>
        <taxon>Hexapoda</taxon>
        <taxon>Insecta</taxon>
        <taxon>Pterygota</taxon>
        <taxon>Neoptera</taxon>
        <taxon>Endopterygota</taxon>
        <taxon>Lepidoptera</taxon>
        <taxon>Glossata</taxon>
        <taxon>Ditrysia</taxon>
        <taxon>Papilionoidea</taxon>
        <taxon>Nymphalidae</taxon>
        <taxon>Danainae</taxon>
        <taxon>Danaini</taxon>
        <taxon>Danaina</taxon>
        <taxon>Danaus</taxon>
        <taxon>Anosia</taxon>
    </lineage>
</organism>
<dbReference type="InterPro" id="IPR003598">
    <property type="entry name" value="Ig_sub2"/>
</dbReference>
<dbReference type="Pfam" id="PF13927">
    <property type="entry name" value="Ig_3"/>
    <property type="match status" value="5"/>
</dbReference>
<dbReference type="SMART" id="SM00181">
    <property type="entry name" value="EGF"/>
    <property type="match status" value="2"/>
</dbReference>
<dbReference type="PROSITE" id="PS50026">
    <property type="entry name" value="EGF_3"/>
    <property type="match status" value="1"/>
</dbReference>
<dbReference type="InterPro" id="IPR000152">
    <property type="entry name" value="EGF-type_Asp/Asn_hydroxyl_site"/>
</dbReference>
<feature type="domain" description="Ig-like" evidence="13">
    <location>
        <begin position="735"/>
        <end position="816"/>
    </location>
</feature>
<dbReference type="CDD" id="cd00096">
    <property type="entry name" value="Ig"/>
    <property type="match status" value="3"/>
</dbReference>
<evidence type="ECO:0000256" key="9">
    <source>
        <dbReference type="ARBA" id="ARBA00061228"/>
    </source>
</evidence>
<dbReference type="PANTHER" id="PTHR12231">
    <property type="entry name" value="CTX-RELATED TYPE I TRANSMEMBRANE PROTEIN"/>
    <property type="match status" value="1"/>
</dbReference>
<dbReference type="GO" id="GO:0032991">
    <property type="term" value="C:protein-containing complex"/>
    <property type="evidence" value="ECO:0007669"/>
    <property type="project" value="UniProtKB-ARBA"/>
</dbReference>
<dbReference type="InterPro" id="IPR056475">
    <property type="entry name" value="GBD_Hemicentin/VWA7"/>
</dbReference>
<evidence type="ECO:0000256" key="7">
    <source>
        <dbReference type="ARBA" id="ARBA00023180"/>
    </source>
</evidence>
<dbReference type="GO" id="GO:0043005">
    <property type="term" value="C:neuron projection"/>
    <property type="evidence" value="ECO:0007669"/>
    <property type="project" value="TreeGrafter"/>
</dbReference>
<dbReference type="SMART" id="SM00179">
    <property type="entry name" value="EGF_CA"/>
    <property type="match status" value="2"/>
</dbReference>
<dbReference type="GO" id="GO:0005576">
    <property type="term" value="C:extracellular region"/>
    <property type="evidence" value="ECO:0007669"/>
    <property type="project" value="UniProtKB-SubCell"/>
</dbReference>
<dbReference type="SMART" id="SM00409">
    <property type="entry name" value="IG"/>
    <property type="match status" value="17"/>
</dbReference>
<feature type="domain" description="Ig-like" evidence="13">
    <location>
        <begin position="1284"/>
        <end position="1362"/>
    </location>
</feature>
<evidence type="ECO:0000256" key="10">
    <source>
        <dbReference type="ARBA" id="ARBA00068688"/>
    </source>
</evidence>
<evidence type="ECO:0000256" key="8">
    <source>
        <dbReference type="ARBA" id="ARBA00023319"/>
    </source>
</evidence>
<dbReference type="FunFam" id="2.10.25.10:FF:000005">
    <property type="entry name" value="Fibrillin 2"/>
    <property type="match status" value="1"/>
</dbReference>
<evidence type="ECO:0000256" key="4">
    <source>
        <dbReference type="ARBA" id="ARBA00022729"/>
    </source>
</evidence>
<evidence type="ECO:0000313" key="14">
    <source>
        <dbReference type="EMBL" id="CAG9571636.1"/>
    </source>
</evidence>
<evidence type="ECO:0000259" key="13">
    <source>
        <dbReference type="PROSITE" id="PS50835"/>
    </source>
</evidence>
<feature type="domain" description="Ig-like" evidence="13">
    <location>
        <begin position="1367"/>
        <end position="1445"/>
    </location>
</feature>
<dbReference type="InterPro" id="IPR007110">
    <property type="entry name" value="Ig-like_dom"/>
</dbReference>
<dbReference type="InterPro" id="IPR051170">
    <property type="entry name" value="Neural/epithelial_adhesion"/>
</dbReference>
<dbReference type="Pfam" id="PF23560">
    <property type="entry name" value="GBD_Hemicentin"/>
    <property type="match status" value="1"/>
</dbReference>
<feature type="domain" description="Ig-like" evidence="13">
    <location>
        <begin position="1012"/>
        <end position="1095"/>
    </location>
</feature>
<dbReference type="CDD" id="cd00054">
    <property type="entry name" value="EGF_CA"/>
    <property type="match status" value="2"/>
</dbReference>
<evidence type="ECO:0000256" key="11">
    <source>
        <dbReference type="PROSITE-ProRule" id="PRU00076"/>
    </source>
</evidence>
<dbReference type="SUPFAM" id="SSF57184">
    <property type="entry name" value="Growth factor receptor domain"/>
    <property type="match status" value="1"/>
</dbReference>
<dbReference type="InterPro" id="IPR003599">
    <property type="entry name" value="Ig_sub"/>
</dbReference>
<dbReference type="InterPro" id="IPR013783">
    <property type="entry name" value="Ig-like_fold"/>
</dbReference>
<feature type="domain" description="Ig-like" evidence="13">
    <location>
        <begin position="1100"/>
        <end position="1189"/>
    </location>
</feature>
<accession>A0A8J2R688</accession>
<dbReference type="OrthoDB" id="5985519at2759"/>
<keyword evidence="8" id="KW-0393">Immunoglobulin domain</keyword>
<feature type="domain" description="Ig-like" evidence="13">
    <location>
        <begin position="827"/>
        <end position="913"/>
    </location>
</feature>
<gene>
    <name evidence="14" type="ORF">DCHRY22_LOCUS9749</name>
</gene>
<feature type="domain" description="Ig-like" evidence="13">
    <location>
        <begin position="1192"/>
        <end position="1282"/>
    </location>
</feature>
<keyword evidence="7" id="KW-0325">Glycoprotein</keyword>
<feature type="domain" description="Ig-like" evidence="13">
    <location>
        <begin position="465"/>
        <end position="555"/>
    </location>
</feature>
<evidence type="ECO:0000259" key="12">
    <source>
        <dbReference type="PROSITE" id="PS50026"/>
    </source>
</evidence>
<dbReference type="FunFam" id="2.60.40.10:FF:000032">
    <property type="entry name" value="palladin isoform X1"/>
    <property type="match status" value="1"/>
</dbReference>
<dbReference type="InterPro" id="IPR000742">
    <property type="entry name" value="EGF"/>
</dbReference>
<dbReference type="InterPro" id="IPR036179">
    <property type="entry name" value="Ig-like_dom_sf"/>
</dbReference>
<feature type="domain" description="Ig-like" evidence="13">
    <location>
        <begin position="646"/>
        <end position="731"/>
    </location>
</feature>
<dbReference type="InterPro" id="IPR018097">
    <property type="entry name" value="EGF_Ca-bd_CS"/>
</dbReference>
<dbReference type="SUPFAM" id="SSF53300">
    <property type="entry name" value="vWA-like"/>
    <property type="match status" value="1"/>
</dbReference>
<dbReference type="Pfam" id="PF07679">
    <property type="entry name" value="I-set"/>
    <property type="match status" value="8"/>
</dbReference>
<dbReference type="SUPFAM" id="SSF48726">
    <property type="entry name" value="Immunoglobulin"/>
    <property type="match status" value="16"/>
</dbReference>
<feature type="domain" description="Ig-like" evidence="13">
    <location>
        <begin position="1534"/>
        <end position="1624"/>
    </location>
</feature>
<dbReference type="Proteomes" id="UP000789524">
    <property type="component" value="Unassembled WGS sequence"/>
</dbReference>
<keyword evidence="3 11" id="KW-0245">EGF-like domain</keyword>
<evidence type="ECO:0000256" key="3">
    <source>
        <dbReference type="ARBA" id="ARBA00022536"/>
    </source>
</evidence>
<dbReference type="Pfam" id="PF13895">
    <property type="entry name" value="Ig_2"/>
    <property type="match status" value="1"/>
</dbReference>
<dbReference type="InterPro" id="IPR001881">
    <property type="entry name" value="EGF-like_Ca-bd_dom"/>
</dbReference>
<sequence length="2323" mass="257105">MFNDLKQLREGAEMILKTALEESNIIADFVFVPFHDPAVGPPTVTTHKEVFKSALNIVRVYGGGDCPERSLGGIQLALKVSRPKSFVYVFTDATASDHKLVGKVLDTVQKKQSQIVFVLTGHCNDLNKPSYQVYQQIAAASSGQVFNLNKTSVRKVLEFVRSSIRGRTVNLGSSVNPAGYNYTQQIPVDKTVGEVTVSVSGAKPSIKVVKPSGEELTGPPQLVTILDLSEIMIVKVLSPEPGSWRVTVGSSETHSVRVKGLSELSFTHGFSITDATSLNDTSYRPLKGTYNNMLISLPANSSINLDHAELLDLKGKPLFEIPLKKIDATSNIYKADAFIPPEEFFNIAVVGIDSSGNEVRRSSPTAVSSAPPDIPNLTVPKKIVSHSHSRVVLQCFVDSLVPVSVVWTRRGVDLHEQSHSLRSTTVDYVISDMSEGDVGTYRCVASNAAGRATADTSVDMIVPPPQVSISPMNVTITETERVLLTCSIYSETYLHRARIEFQGELNPYDVKLEPSMDGFYTLNRTIEEAKQNDSGVYTCVAANRGGISNQSTELIVVPKPTALILGPHTITKLLHSDIQLVCHVENSERVIWTYNDINVSNNEVNGNYNDMMNVDNVKEDGVWTCTAKKGIYSASDSVQVTVHIKPQVSIVGSKNVSLPRNSTYDVICTVVARPQPRVLWHRETEEFLYHVLTNPEPNLYRSVLTVNGTNGTYFCIGENSEGIHQDSVDINVYSPMILEQKLNDTTVELYSSVKFHCKISAYPKPNIKWSHNNTYITRNDNIVIENDILIIKRVDFGNLGLYLCEADNGYEKITVNFSLGVHGLATPLIYKEYENIVVRKGETLNLTCRILSGSPKPDIKWLFKRSTHFSSLPDASLKNYTVFIENVSINNSGTYRCEASNVIGEDAYELTVSVQYPPELPSDQEAYKLEGPQQVKTGDTISLNCNVTGDPLPLVTWTKNGLPINYSKKLYFYGDTLVIENATKFDAGVFVCNASNVLGSTTKNFTIVVYAPPVVTSSGIELEVLEGELVELPCEVKGHPQPRVKWTHNGQDIIDSRRHTDRYGLRFIANLTDFGEYECFASNDFGNASLNYTLYIWVTPSIEGNEEEVMTIRKGSNVSVECDAVGFPVPVITWKYNNNDLKENTSNIRFNNIGSLSITNSSLATQGVYTCCAENIAGTAFKNYIINVNEAPMFLMDNFTGPYIASTMDKTLALSCKVAGDPRPFVYWSKDGIGLNVDSRFSVDTEGTLMIKNPTEDLSGVYTCTAVNIVGNSSRDLDVEIYSPPILMRDESSPLKITAIEGTNVEVTCPVLGNVTVKWYKNAILISNNTLKFPNISRTNASSYTCVATNMMGSIHSDVIVDVQWPPDIQDGGDIEILAGNDCYIDCKTDANPHAEIKWLFNSKALMGENKERLSILDAKVYNSGIYRCVASNLHGTVFKDIQLHVIEPPFISPFDYLEVELKSGTNASLDCEPTGTPPLNVTWLYNNTNWVLQNTSLISIDTTVLSEGLFTCKATNKAGTRSIVYRVIVIVSPVIEEVISFVGGEGRNVGDIDEIEVGTNTRIACKASGNPSPLIQWFHNGNIVSNETGLYADLILTNVTSFNKGEYVCVASNIGGVDQKKIKIDVLEPPRIFQTLFYNANSSQSNVTLEVLCNQVFHLHCHPYGNPLPDVYWFKDDVPLKFYDDEMFSTDFGEIIVSKGAKYEQSGNYTCVARNKVGNASVSFLVDVLVPPPPQKGEIKRVKVLSGLSLNISCPVEGHPLPFIRWIKQPYTEIVDNTRTLLLDYNSTLHFPNIDTSDSGLYTCISTNSVGTSELLHEVTVQTAPTIAGNDSQVVVALGRSIILKCEVDGVPEPKITWFKDVQPLGPPLASVQSLSRTSVACVWYSALRHSGSYSCVAENDAGVAHRRYTVNIKDRNNKPENVLIDESSCKGGSIDRRKCHMPPCESPKFSYTQESNIGAYHQSPKFSYTQESNIGAYHQSPKFSYTQESNIGDYHQSPKLSYTQESNIGAYHQSPKFSYTQESNIGDYHQSPKFSYTQESNIGAYHQSPKFSYTQESNMSLTTSLQILYGLAGRRGLLVPRPVTQPSSSGPEHVYKNTVTEITCSKMKMLKFCQPRVRKCPGVAKCETNRLHYTIEDDLKEDEIIPDYIPEATFELQPEIKDITKPKLSRPVKKKPISAAPVYEVKVTASLEGSQRGPCEPGDWFDADNNKCEDVDECVTSSSVCHSTQVCVNTRRGYSCTCENGYTSLGPGQRCIDVNECTQDVHECEYACVNTAGGYVCACPAPLRLHRDRRRCVMPSLQHEPIQYDDYEDTKTFYKYL</sequence>
<feature type="domain" description="Ig-like" evidence="13">
    <location>
        <begin position="918"/>
        <end position="1008"/>
    </location>
</feature>
<dbReference type="PROSITE" id="PS00010">
    <property type="entry name" value="ASX_HYDROXYL"/>
    <property type="match status" value="1"/>
</dbReference>
<dbReference type="PROSITE" id="PS01186">
    <property type="entry name" value="EGF_2"/>
    <property type="match status" value="1"/>
</dbReference>
<comment type="similarity">
    <text evidence="9">Belongs to the hemolin family.</text>
</comment>
<proteinExistence type="inferred from homology"/>
<protein>
    <recommendedName>
        <fullName evidence="10">Hemolin</fullName>
    </recommendedName>
</protein>
<dbReference type="Pfam" id="PF25106">
    <property type="entry name" value="VWA_4"/>
    <property type="match status" value="1"/>
</dbReference>
<evidence type="ECO:0000313" key="15">
    <source>
        <dbReference type="Proteomes" id="UP000789524"/>
    </source>
</evidence>
<dbReference type="PROSITE" id="PS01187">
    <property type="entry name" value="EGF_CA"/>
    <property type="match status" value="2"/>
</dbReference>
<dbReference type="InterPro" id="IPR036465">
    <property type="entry name" value="vWFA_dom_sf"/>
</dbReference>
<reference evidence="14" key="1">
    <citation type="submission" date="2021-09" db="EMBL/GenBank/DDBJ databases">
        <authorList>
            <person name="Martin H S."/>
        </authorList>
    </citation>
    <scope>NUCLEOTIDE SEQUENCE</scope>
</reference>
<dbReference type="Gene3D" id="2.60.40.10">
    <property type="entry name" value="Immunoglobulins"/>
    <property type="match status" value="17"/>
</dbReference>
<keyword evidence="15" id="KW-1185">Reference proteome</keyword>
<keyword evidence="6" id="KW-1015">Disulfide bond</keyword>
<comment type="subcellular location">
    <subcellularLocation>
        <location evidence="1">Secreted</location>
    </subcellularLocation>
</comment>
<feature type="domain" description="Ig-like" evidence="13">
    <location>
        <begin position="1826"/>
        <end position="1913"/>
    </location>
</feature>
<dbReference type="InterPro" id="IPR049883">
    <property type="entry name" value="NOTCH1_EGF-like"/>
</dbReference>
<keyword evidence="4" id="KW-0732">Signal</keyword>
<dbReference type="GO" id="GO:0005509">
    <property type="term" value="F:calcium ion binding"/>
    <property type="evidence" value="ECO:0007669"/>
    <property type="project" value="InterPro"/>
</dbReference>
<dbReference type="SMART" id="SM00408">
    <property type="entry name" value="IGc2"/>
    <property type="match status" value="15"/>
</dbReference>
<comment type="caution">
    <text evidence="14">The sequence shown here is derived from an EMBL/GenBank/DDBJ whole genome shotgun (WGS) entry which is preliminary data.</text>
</comment>
<dbReference type="Gene3D" id="2.10.25.10">
    <property type="entry name" value="Laminin"/>
    <property type="match status" value="2"/>
</dbReference>